<dbReference type="RefSeq" id="WP_212659858.1">
    <property type="nucleotide sequence ID" value="NZ_JAGXTP010000003.1"/>
</dbReference>
<dbReference type="GO" id="GO:0008893">
    <property type="term" value="F:guanosine-3',5'-bis(diphosphate) 3'-diphosphatase activity"/>
    <property type="evidence" value="ECO:0007669"/>
    <property type="project" value="TreeGrafter"/>
</dbReference>
<comment type="cofactor">
    <cofactor evidence="1">
        <name>Mn(2+)</name>
        <dbReference type="ChEBI" id="CHEBI:29035"/>
    </cofactor>
</comment>
<dbReference type="GO" id="GO:0019693">
    <property type="term" value="P:ribose phosphate metabolic process"/>
    <property type="evidence" value="ECO:0007669"/>
    <property type="project" value="TreeGrafter"/>
</dbReference>
<dbReference type="AlphaFoldDB" id="A0A942ED36"/>
<dbReference type="PROSITE" id="PS00893">
    <property type="entry name" value="NUDIX_BOX"/>
    <property type="match status" value="1"/>
</dbReference>
<proteinExistence type="inferred from homology"/>
<dbReference type="NCBIfam" id="NF001938">
    <property type="entry name" value="PRK00714.1-5"/>
    <property type="match status" value="1"/>
</dbReference>
<dbReference type="InterPro" id="IPR000086">
    <property type="entry name" value="NUDIX_hydrolase_dom"/>
</dbReference>
<dbReference type="InterPro" id="IPR020476">
    <property type="entry name" value="Nudix_hydrolase"/>
</dbReference>
<comment type="function">
    <text evidence="4">Accelerates the degradation of transcripts by removing pyrophosphate from the 5'-end of triphosphorylated RNA, leading to a more labile monophosphorylated state that can stimulate subsequent ribonuclease cleavage.</text>
</comment>
<sequence length="179" mass="20394">MTAPRPDRQSLPYRDCVGVTIFNQQGNVFIGRRIADHDSEDKTEVEAPWQMPQGGIDKGEDPLRAALRELHEETNITSVSLLAEAPEWIHYDLPDEALGIALKGKYRGQRQRWFAFAFTGKETEIDVHNPGAGKFTAEFDAWRWERLSRTPALIVPFKKDAYDQVVAAFADIPQRFTHI</sequence>
<dbReference type="Gene3D" id="3.90.79.10">
    <property type="entry name" value="Nucleoside Triphosphate Pyrophosphohydrolase"/>
    <property type="match status" value="1"/>
</dbReference>
<evidence type="ECO:0000256" key="3">
    <source>
        <dbReference type="ARBA" id="ARBA00022801"/>
    </source>
</evidence>
<reference evidence="6" key="1">
    <citation type="submission" date="2021-04" db="EMBL/GenBank/DDBJ databases">
        <title>Devosia litorisediminis sp. nov., isolated from a sand dune.</title>
        <authorList>
            <person name="Park S."/>
            <person name="Yoon J.-H."/>
        </authorList>
    </citation>
    <scope>NUCLEOTIDE SEQUENCE</scope>
    <source>
        <strain evidence="6">BSSL-BM10</strain>
    </source>
</reference>
<comment type="similarity">
    <text evidence="4">Belongs to the Nudix hydrolase family. RppH subfamily.</text>
</comment>
<evidence type="ECO:0000256" key="4">
    <source>
        <dbReference type="HAMAP-Rule" id="MF_00298"/>
    </source>
</evidence>
<feature type="domain" description="Nudix hydrolase" evidence="5">
    <location>
        <begin position="12"/>
        <end position="167"/>
    </location>
</feature>
<dbReference type="PANTHER" id="PTHR11839:SF22">
    <property type="entry name" value="NUDIX HYDROLASE 26, CHLOROPLASTIC"/>
    <property type="match status" value="1"/>
</dbReference>
<evidence type="ECO:0000259" key="5">
    <source>
        <dbReference type="PROSITE" id="PS51462"/>
    </source>
</evidence>
<gene>
    <name evidence="4" type="primary">rppH</name>
    <name evidence="4" type="synonym">nudH</name>
    <name evidence="6" type="ORF">KD146_16135</name>
</gene>
<evidence type="ECO:0000256" key="2">
    <source>
        <dbReference type="ARBA" id="ARBA00001946"/>
    </source>
</evidence>
<dbReference type="PRINTS" id="PR00502">
    <property type="entry name" value="NUDIXFAMILY"/>
</dbReference>
<protein>
    <recommendedName>
        <fullName evidence="4">RNA pyrophosphohydrolase</fullName>
        <ecNumber evidence="4">3.6.1.-</ecNumber>
    </recommendedName>
    <alternativeName>
        <fullName evidence="4">(Di)nucleoside polyphosphate hydrolase</fullName>
    </alternativeName>
</protein>
<name>A0A942ED36_9HYPH</name>
<keyword evidence="3 4" id="KW-0378">Hydrolase</keyword>
<dbReference type="Pfam" id="PF00293">
    <property type="entry name" value="NUDIX"/>
    <property type="match status" value="1"/>
</dbReference>
<evidence type="ECO:0000256" key="1">
    <source>
        <dbReference type="ARBA" id="ARBA00001936"/>
    </source>
</evidence>
<dbReference type="SUPFAM" id="SSF55811">
    <property type="entry name" value="Nudix"/>
    <property type="match status" value="1"/>
</dbReference>
<dbReference type="PROSITE" id="PS51462">
    <property type="entry name" value="NUDIX"/>
    <property type="match status" value="1"/>
</dbReference>
<dbReference type="InterPro" id="IPR020084">
    <property type="entry name" value="NUDIX_hydrolase_CS"/>
</dbReference>
<organism evidence="6 7">
    <name type="scientific">Devosia litorisediminis</name>
    <dbReference type="NCBI Taxonomy" id="2829817"/>
    <lineage>
        <taxon>Bacteria</taxon>
        <taxon>Pseudomonadati</taxon>
        <taxon>Pseudomonadota</taxon>
        <taxon>Alphaproteobacteria</taxon>
        <taxon>Hyphomicrobiales</taxon>
        <taxon>Devosiaceae</taxon>
        <taxon>Devosia</taxon>
    </lineage>
</organism>
<dbReference type="HAMAP" id="MF_00298">
    <property type="entry name" value="Nudix_RppH"/>
    <property type="match status" value="1"/>
</dbReference>
<evidence type="ECO:0000313" key="6">
    <source>
        <dbReference type="EMBL" id="MBS3850229.1"/>
    </source>
</evidence>
<evidence type="ECO:0000313" key="7">
    <source>
        <dbReference type="Proteomes" id="UP000678281"/>
    </source>
</evidence>
<dbReference type="InterPro" id="IPR022927">
    <property type="entry name" value="RppH"/>
</dbReference>
<comment type="caution">
    <text evidence="6">The sequence shown here is derived from an EMBL/GenBank/DDBJ whole genome shotgun (WGS) entry which is preliminary data.</text>
</comment>
<dbReference type="GO" id="GO:0006753">
    <property type="term" value="P:nucleoside phosphate metabolic process"/>
    <property type="evidence" value="ECO:0007669"/>
    <property type="project" value="TreeGrafter"/>
</dbReference>
<accession>A0A942ED36</accession>
<comment type="cofactor">
    <cofactor evidence="2">
        <name>Mg(2+)</name>
        <dbReference type="ChEBI" id="CHEBI:18420"/>
    </cofactor>
</comment>
<dbReference type="PANTHER" id="PTHR11839">
    <property type="entry name" value="UDP/ADP-SUGAR PYROPHOSPHATASE"/>
    <property type="match status" value="1"/>
</dbReference>
<dbReference type="Proteomes" id="UP000678281">
    <property type="component" value="Unassembled WGS sequence"/>
</dbReference>
<feature type="short sequence motif" description="Nudix box" evidence="4">
    <location>
        <begin position="54"/>
        <end position="75"/>
    </location>
</feature>
<dbReference type="EMBL" id="JAGXTP010000003">
    <property type="protein sequence ID" value="MBS3850229.1"/>
    <property type="molecule type" value="Genomic_DNA"/>
</dbReference>
<dbReference type="CDD" id="cd03671">
    <property type="entry name" value="NUDIX_Ap4A_hydrolase_plant_like"/>
    <property type="match status" value="1"/>
</dbReference>
<dbReference type="EC" id="3.6.1.-" evidence="4"/>
<dbReference type="InterPro" id="IPR015797">
    <property type="entry name" value="NUDIX_hydrolase-like_dom_sf"/>
</dbReference>
<keyword evidence="7" id="KW-1185">Reference proteome</keyword>
<comment type="cofactor">
    <cofactor evidence="4">
        <name>a divalent metal cation</name>
        <dbReference type="ChEBI" id="CHEBI:60240"/>
    </cofactor>
</comment>
<dbReference type="GO" id="GO:0034432">
    <property type="term" value="F:bis(5'-adenosyl)-pentaphosphatase activity"/>
    <property type="evidence" value="ECO:0007669"/>
    <property type="project" value="TreeGrafter"/>
</dbReference>